<proteinExistence type="predicted"/>
<keyword evidence="2" id="KW-1185">Reference proteome</keyword>
<gene>
    <name evidence="1" type="ORF">EDB92DRAFT_1617599</name>
</gene>
<accession>A0AAD4Q461</accession>
<sequence>MSAVDDVSGTMNVSKFNLFPILPSTVRDSRYRSIVRVRVSPTVIPSGANFVSAPSYQSQGWTISSHPEGKRYGHSKAQAGITIITEAHIFEPGVLEQLDAWLAIIYDMITGEKVHLLETSHLFLEICQDSGTCNYYFADHGLRTIFWLHTIDTISVRLPPSYSNGHLQYSLEENYWIHVELFPETASQYSEIALNELQATFLHARADALTSETPTFPYTANQCQDFIELLQCSKAHASSPHVTTYVARLWATVANHRFFIHFGEDHCRLSSDQAILEVPNNKESLVLAIISKTLLFGLPDRHRAQFERLWVDQLAYTAAWRKHVSGTVEDLKQMMSWVSSIATLWDLR</sequence>
<dbReference type="EMBL" id="JAKELL010000095">
    <property type="protein sequence ID" value="KAH8982879.1"/>
    <property type="molecule type" value="Genomic_DNA"/>
</dbReference>
<reference evidence="1" key="1">
    <citation type="submission" date="2022-01" db="EMBL/GenBank/DDBJ databases">
        <title>Comparative genomics reveals a dynamic genome evolution in the ectomycorrhizal milk-cap (Lactarius) mushrooms.</title>
        <authorList>
            <consortium name="DOE Joint Genome Institute"/>
            <person name="Lebreton A."/>
            <person name="Tang N."/>
            <person name="Kuo A."/>
            <person name="LaButti K."/>
            <person name="Drula E."/>
            <person name="Barry K."/>
            <person name="Clum A."/>
            <person name="Lipzen A."/>
            <person name="Mousain D."/>
            <person name="Ng V."/>
            <person name="Wang R."/>
            <person name="Wang X."/>
            <person name="Dai Y."/>
            <person name="Henrissat B."/>
            <person name="Grigoriev I.V."/>
            <person name="Guerin-Laguette A."/>
            <person name="Yu F."/>
            <person name="Martin F.M."/>
        </authorList>
    </citation>
    <scope>NUCLEOTIDE SEQUENCE</scope>
    <source>
        <strain evidence="1">QP</strain>
    </source>
</reference>
<name>A0AAD4Q461_9AGAM</name>
<comment type="caution">
    <text evidence="1">The sequence shown here is derived from an EMBL/GenBank/DDBJ whole genome shotgun (WGS) entry which is preliminary data.</text>
</comment>
<organism evidence="1 2">
    <name type="scientific">Lactarius akahatsu</name>
    <dbReference type="NCBI Taxonomy" id="416441"/>
    <lineage>
        <taxon>Eukaryota</taxon>
        <taxon>Fungi</taxon>
        <taxon>Dikarya</taxon>
        <taxon>Basidiomycota</taxon>
        <taxon>Agaricomycotina</taxon>
        <taxon>Agaricomycetes</taxon>
        <taxon>Russulales</taxon>
        <taxon>Russulaceae</taxon>
        <taxon>Lactarius</taxon>
    </lineage>
</organism>
<protein>
    <submittedName>
        <fullName evidence="1">Uncharacterized protein</fullName>
    </submittedName>
</protein>
<dbReference type="AlphaFoldDB" id="A0AAD4Q461"/>
<dbReference type="Proteomes" id="UP001201163">
    <property type="component" value="Unassembled WGS sequence"/>
</dbReference>
<evidence type="ECO:0000313" key="1">
    <source>
        <dbReference type="EMBL" id="KAH8982879.1"/>
    </source>
</evidence>
<evidence type="ECO:0000313" key="2">
    <source>
        <dbReference type="Proteomes" id="UP001201163"/>
    </source>
</evidence>